<dbReference type="PROSITE" id="PS00879">
    <property type="entry name" value="ODR_DC_2_2"/>
    <property type="match status" value="1"/>
</dbReference>
<keyword evidence="12" id="KW-1185">Reference proteome</keyword>
<dbReference type="InterPro" id="IPR000183">
    <property type="entry name" value="Orn/DAP/Arg_de-COase"/>
</dbReference>
<dbReference type="InterPro" id="IPR029066">
    <property type="entry name" value="PLP-binding_barrel"/>
</dbReference>
<evidence type="ECO:0000256" key="8">
    <source>
        <dbReference type="ARBA" id="ARBA00049127"/>
    </source>
</evidence>
<dbReference type="SUPFAM" id="SSF51419">
    <property type="entry name" value="PLP-binding barrel"/>
    <property type="match status" value="1"/>
</dbReference>
<dbReference type="PANTHER" id="PTHR11482">
    <property type="entry name" value="ARGININE/DIAMINOPIMELATE/ORNITHINE DECARBOXYLASE"/>
    <property type="match status" value="1"/>
</dbReference>
<dbReference type="AlphaFoldDB" id="A9UZA0"/>
<dbReference type="FunCoup" id="A9UZA0">
    <property type="interactions" value="1042"/>
</dbReference>
<dbReference type="GO" id="GO:0033387">
    <property type="term" value="P:putrescine biosynthetic process from arginine, via ornithine"/>
    <property type="evidence" value="ECO:0000318"/>
    <property type="project" value="GO_Central"/>
</dbReference>
<accession>A9UZA0</accession>
<dbReference type="PRINTS" id="PR01182">
    <property type="entry name" value="ORNDCRBXLASE"/>
</dbReference>
<proteinExistence type="inferred from homology"/>
<dbReference type="PANTHER" id="PTHR11482:SF6">
    <property type="entry name" value="ORNITHINE DECARBOXYLASE 1-RELATED"/>
    <property type="match status" value="1"/>
</dbReference>
<dbReference type="InterPro" id="IPR022644">
    <property type="entry name" value="De-COase2_N"/>
</dbReference>
<dbReference type="RefSeq" id="XP_001745907.1">
    <property type="nucleotide sequence ID" value="XM_001745855.1"/>
</dbReference>
<dbReference type="Gene3D" id="2.40.37.10">
    <property type="entry name" value="Lyase, Ornithine Decarboxylase, Chain A, domain 1"/>
    <property type="match status" value="1"/>
</dbReference>
<evidence type="ECO:0000256" key="9">
    <source>
        <dbReference type="PIRSR" id="PIRSR600183-50"/>
    </source>
</evidence>
<comment type="pathway">
    <text evidence="5">Amine and polyamine biosynthesis; putrescine biosynthesis via L-ornithine pathway; putrescine from L-ornithine: step 1/1.</text>
</comment>
<organism evidence="11 12">
    <name type="scientific">Monosiga brevicollis</name>
    <name type="common">Choanoflagellate</name>
    <dbReference type="NCBI Taxonomy" id="81824"/>
    <lineage>
        <taxon>Eukaryota</taxon>
        <taxon>Choanoflagellata</taxon>
        <taxon>Craspedida</taxon>
        <taxon>Salpingoecidae</taxon>
        <taxon>Monosiga</taxon>
    </lineage>
</organism>
<evidence type="ECO:0000259" key="10">
    <source>
        <dbReference type="Pfam" id="PF02784"/>
    </source>
</evidence>
<dbReference type="InterPro" id="IPR009006">
    <property type="entry name" value="Ala_racemase/Decarboxylase_C"/>
</dbReference>
<dbReference type="PROSITE" id="PS00878">
    <property type="entry name" value="ODR_DC_2_1"/>
    <property type="match status" value="1"/>
</dbReference>
<keyword evidence="3 9" id="KW-0663">Pyridoxal phosphate</keyword>
<name>A9UZA0_MONBE</name>
<dbReference type="Pfam" id="PF02784">
    <property type="entry name" value="Orn_Arg_deC_N"/>
    <property type="match status" value="1"/>
</dbReference>
<reference evidence="11 12" key="1">
    <citation type="journal article" date="2008" name="Nature">
        <title>The genome of the choanoflagellate Monosiga brevicollis and the origin of metazoans.</title>
        <authorList>
            <consortium name="JGI Sequencing"/>
            <person name="King N."/>
            <person name="Westbrook M.J."/>
            <person name="Young S.L."/>
            <person name="Kuo A."/>
            <person name="Abedin M."/>
            <person name="Chapman J."/>
            <person name="Fairclough S."/>
            <person name="Hellsten U."/>
            <person name="Isogai Y."/>
            <person name="Letunic I."/>
            <person name="Marr M."/>
            <person name="Pincus D."/>
            <person name="Putnam N."/>
            <person name="Rokas A."/>
            <person name="Wright K.J."/>
            <person name="Zuzow R."/>
            <person name="Dirks W."/>
            <person name="Good M."/>
            <person name="Goodstein D."/>
            <person name="Lemons D."/>
            <person name="Li W."/>
            <person name="Lyons J.B."/>
            <person name="Morris A."/>
            <person name="Nichols S."/>
            <person name="Richter D.J."/>
            <person name="Salamov A."/>
            <person name="Bork P."/>
            <person name="Lim W.A."/>
            <person name="Manning G."/>
            <person name="Miller W.T."/>
            <person name="McGinnis W."/>
            <person name="Shapiro H."/>
            <person name="Tjian R."/>
            <person name="Grigoriev I.V."/>
            <person name="Rokhsar D."/>
        </authorList>
    </citation>
    <scope>NUCLEOTIDE SEQUENCE [LARGE SCALE GENOMIC DNA]</scope>
    <source>
        <strain evidence="12">MX1 / ATCC 50154</strain>
    </source>
</reference>
<evidence type="ECO:0000256" key="2">
    <source>
        <dbReference type="ARBA" id="ARBA00008872"/>
    </source>
</evidence>
<dbReference type="InterPro" id="IPR022653">
    <property type="entry name" value="De-COase2_pyr-phos_BS"/>
</dbReference>
<comment type="similarity">
    <text evidence="2">Belongs to the Orn/Lys/Arg decarboxylase class-II family.</text>
</comment>
<dbReference type="CDD" id="cd00622">
    <property type="entry name" value="PLPDE_III_ODC"/>
    <property type="match status" value="1"/>
</dbReference>
<evidence type="ECO:0000256" key="5">
    <source>
        <dbReference type="ARBA" id="ARBA00034115"/>
    </source>
</evidence>
<dbReference type="EC" id="4.1.1.17" evidence="6"/>
<evidence type="ECO:0000313" key="11">
    <source>
        <dbReference type="EMBL" id="EDQ89331.1"/>
    </source>
</evidence>
<dbReference type="GeneID" id="5891052"/>
<evidence type="ECO:0000313" key="12">
    <source>
        <dbReference type="Proteomes" id="UP000001357"/>
    </source>
</evidence>
<dbReference type="GO" id="GO:0004586">
    <property type="term" value="F:ornithine decarboxylase activity"/>
    <property type="evidence" value="ECO:0000318"/>
    <property type="project" value="GO_Central"/>
</dbReference>
<comment type="catalytic activity">
    <reaction evidence="8">
        <text>L-ornithine + H(+) = putrescine + CO2</text>
        <dbReference type="Rhea" id="RHEA:22964"/>
        <dbReference type="ChEBI" id="CHEBI:15378"/>
        <dbReference type="ChEBI" id="CHEBI:16526"/>
        <dbReference type="ChEBI" id="CHEBI:46911"/>
        <dbReference type="ChEBI" id="CHEBI:326268"/>
        <dbReference type="EC" id="4.1.1.17"/>
    </reaction>
</comment>
<evidence type="ECO:0000256" key="6">
    <source>
        <dbReference type="ARBA" id="ARBA00034138"/>
    </source>
</evidence>
<dbReference type="InterPro" id="IPR002433">
    <property type="entry name" value="Orn_de-COase"/>
</dbReference>
<dbReference type="Gene3D" id="3.20.20.10">
    <property type="entry name" value="Alanine racemase"/>
    <property type="match status" value="1"/>
</dbReference>
<evidence type="ECO:0000256" key="7">
    <source>
        <dbReference type="ARBA" id="ARBA00046672"/>
    </source>
</evidence>
<feature type="active site" description="Proton donor" evidence="9">
    <location>
        <position position="407"/>
    </location>
</feature>
<feature type="domain" description="Orn/DAP/Arg decarboxylase 2 N-terminal" evidence="10">
    <location>
        <begin position="72"/>
        <end position="313"/>
    </location>
</feature>
<feature type="modified residue" description="N6-(pyridoxal phosphate)lysine" evidence="9">
    <location>
        <position position="96"/>
    </location>
</feature>
<dbReference type="GO" id="GO:0005737">
    <property type="term" value="C:cytoplasm"/>
    <property type="evidence" value="ECO:0000318"/>
    <property type="project" value="GO_Central"/>
</dbReference>
<dbReference type="EMBL" id="CH991551">
    <property type="protein sequence ID" value="EDQ89331.1"/>
    <property type="molecule type" value="Genomic_DNA"/>
</dbReference>
<dbReference type="PRINTS" id="PR01179">
    <property type="entry name" value="ODADCRBXLASE"/>
</dbReference>
<evidence type="ECO:0000256" key="1">
    <source>
        <dbReference type="ARBA" id="ARBA00001933"/>
    </source>
</evidence>
<dbReference type="KEGG" id="mbr:MONBRDRAFT_32398"/>
<dbReference type="OMA" id="SFFVCDL"/>
<sequence>MVDVEAPIGLIQADLPEDYLGFEDKPENDEETPTLAAIPLKGNRHDHLRSTLKHVIKAGVMKEEHAFFLVDLGSVYRQHHLFKQELPDVTPFYAVKCNPDPMILRCLASLGANFDCASRAEIEAVLGIGVTPERIIYANPCKPASHIRYAKEVGVTLMTFDSAEELRKIAGIYPEASVVLRILADDSKSACRLGLKFGAVVGKQTTSLIEACKATGLNLAGVSFHVGSGCTDAAVYDDAIAKARQVFRDAEAYGFAPTVLDVGGGFPGEAVAGRTPKVRFESIANSIRDAVANHFSDVSGLRLIAEPGRYYAANAMTLALSVIAKRVVAPETSGDISPSETTFQGMLDADELETIPAGAMVNYFVNDGVYGSFNCIIFDHADVELQPLNYKKATGKKYNSTVWGPTCDSIDCVAKSCQLPDLDVGEWLYVAGMGAYTGAAASTFNGFAKADFIYAFSAYVPDQSGDSAEFQPPALPDDFPLEVLNLPWQYEADSN</sequence>
<comment type="cofactor">
    <cofactor evidence="1 9">
        <name>pyridoxal 5'-phosphate</name>
        <dbReference type="ChEBI" id="CHEBI:597326"/>
    </cofactor>
</comment>
<dbReference type="eggNOG" id="KOG0622">
    <property type="taxonomic scope" value="Eukaryota"/>
</dbReference>
<evidence type="ECO:0000256" key="4">
    <source>
        <dbReference type="ARBA" id="ARBA00023239"/>
    </source>
</evidence>
<comment type="subunit">
    <text evidence="7">Homodimer. Only the dimer is catalytically active, as the active sites are constructed of residues from both monomers.</text>
</comment>
<dbReference type="SUPFAM" id="SSF50621">
    <property type="entry name" value="Alanine racemase C-terminal domain-like"/>
    <property type="match status" value="1"/>
</dbReference>
<dbReference type="Proteomes" id="UP000001357">
    <property type="component" value="Unassembled WGS sequence"/>
</dbReference>
<dbReference type="STRING" id="81824.A9UZA0"/>
<dbReference type="InterPro" id="IPR022657">
    <property type="entry name" value="De-COase2_CS"/>
</dbReference>
<gene>
    <name evidence="11" type="ORF">MONBRDRAFT_32398</name>
</gene>
<keyword evidence="4" id="KW-0456">Lyase</keyword>
<dbReference type="InParanoid" id="A9UZA0"/>
<dbReference type="FunFam" id="3.20.20.10:FF:000005">
    <property type="entry name" value="Ornithine decarboxylase"/>
    <property type="match status" value="1"/>
</dbReference>
<evidence type="ECO:0000256" key="3">
    <source>
        <dbReference type="ARBA" id="ARBA00022898"/>
    </source>
</evidence>
<protein>
    <recommendedName>
        <fullName evidence="6">ornithine decarboxylase</fullName>
        <ecNumber evidence="6">4.1.1.17</ecNumber>
    </recommendedName>
</protein>